<dbReference type="AlphaFoldDB" id="A0A8J6R697"/>
<dbReference type="SUPFAM" id="SSF56935">
    <property type="entry name" value="Porins"/>
    <property type="match status" value="1"/>
</dbReference>
<dbReference type="EMBL" id="JACWUN010000012">
    <property type="protein sequence ID" value="MBD1401139.1"/>
    <property type="molecule type" value="Genomic_DNA"/>
</dbReference>
<comment type="caution">
    <text evidence="1">The sequence shown here is derived from an EMBL/GenBank/DDBJ whole genome shotgun (WGS) entry which is preliminary data.</text>
</comment>
<evidence type="ECO:0000313" key="1">
    <source>
        <dbReference type="EMBL" id="MBD1401139.1"/>
    </source>
</evidence>
<accession>A0A8J6R697</accession>
<dbReference type="Proteomes" id="UP000632828">
    <property type="component" value="Unassembled WGS sequence"/>
</dbReference>
<dbReference type="RefSeq" id="WP_191156419.1">
    <property type="nucleotide sequence ID" value="NZ_JACWUN010000012.1"/>
</dbReference>
<gene>
    <name evidence="1" type="ORF">ICT70_10680</name>
</gene>
<keyword evidence="2" id="KW-1185">Reference proteome</keyword>
<proteinExistence type="predicted"/>
<evidence type="ECO:0000313" key="2">
    <source>
        <dbReference type="Proteomes" id="UP000632828"/>
    </source>
</evidence>
<reference evidence="1" key="1">
    <citation type="submission" date="2020-09" db="EMBL/GenBank/DDBJ databases">
        <title>Pelobacter alkaliphilus sp. nov., a novel anaerobic arsenate-reducing bacterium from terrestrial mud volcano.</title>
        <authorList>
            <person name="Khomyakova M.A."/>
            <person name="Merkel A.Y."/>
            <person name="Slobodkin A.I."/>
        </authorList>
    </citation>
    <scope>NUCLEOTIDE SEQUENCE</scope>
    <source>
        <strain evidence="1">M08fum</strain>
    </source>
</reference>
<protein>
    <submittedName>
        <fullName evidence="1">Porin</fullName>
    </submittedName>
</protein>
<organism evidence="1 2">
    <name type="scientific">Pelovirga terrestris</name>
    <dbReference type="NCBI Taxonomy" id="2771352"/>
    <lineage>
        <taxon>Bacteria</taxon>
        <taxon>Pseudomonadati</taxon>
        <taxon>Thermodesulfobacteriota</taxon>
        <taxon>Desulfuromonadia</taxon>
        <taxon>Geobacterales</taxon>
        <taxon>Geobacteraceae</taxon>
        <taxon>Pelovirga</taxon>
    </lineage>
</organism>
<sequence length="406" mass="44381">MSRLVSLLIVLLAIAVATPVLAEQRLSLSGQMRVRGYYTDGPGFDTDAKSTSTFNQRLRLFGNIAAAEGVSVHFRQDFSTGTWDESKGTPSTSTRPEAWLNVDKGMFNIKAGRMYYRIGNAIVADHVAGGAVFTLKGAVPVEFAYFKLEENDVAKDDDLDFYTLAVRHKTDMYNAVVFGGLLRDGGSPTNTTKSSTYAVGTQANFKLDPVNINFEANYFTGEEDISGGEKYRGLQVFTDIGMKVTETVNAGLILAYAKGYDDKVQVSNLTNDAYANGAGRSNGIFMPETNGFFTAGFTPLYRSNNQIFRISHSATASAGSRLVQGYVRAKVMDPLSVHMNVGYGQPDEKIGTDYVKSITYANISSRYQLAARTNLDTVYSYAKPKVNGTLEDDAKQILAFNLNVNF</sequence>
<name>A0A8J6R697_9BACT</name>